<evidence type="ECO:0000256" key="5">
    <source>
        <dbReference type="ARBA" id="ARBA00022617"/>
    </source>
</evidence>
<accession>A0A1K1LGZ3</accession>
<dbReference type="GO" id="GO:0005886">
    <property type="term" value="C:plasma membrane"/>
    <property type="evidence" value="ECO:0007669"/>
    <property type="project" value="UniProtKB-SubCell"/>
</dbReference>
<feature type="transmembrane region" description="Helical" evidence="12">
    <location>
        <begin position="7"/>
        <end position="23"/>
    </location>
</feature>
<evidence type="ECO:0000256" key="4">
    <source>
        <dbReference type="ARBA" id="ARBA00022475"/>
    </source>
</evidence>
<name>A0A1K1LGZ3_9BACT</name>
<dbReference type="EMBL" id="LT630450">
    <property type="protein sequence ID" value="SFV73963.1"/>
    <property type="molecule type" value="Genomic_DNA"/>
</dbReference>
<comment type="similarity">
    <text evidence="2">Belongs to the cytochrome ubiquinol oxidase subunit 2 family.</text>
</comment>
<keyword evidence="7" id="KW-0479">Metal-binding</keyword>
<proteinExistence type="inferred from homology"/>
<dbReference type="GO" id="GO:0046872">
    <property type="term" value="F:metal ion binding"/>
    <property type="evidence" value="ECO:0007669"/>
    <property type="project" value="UniProtKB-KW"/>
</dbReference>
<dbReference type="PANTHER" id="PTHR43141">
    <property type="entry name" value="CYTOCHROME BD2 SUBUNIT II"/>
    <property type="match status" value="1"/>
</dbReference>
<evidence type="ECO:0000256" key="8">
    <source>
        <dbReference type="ARBA" id="ARBA00022982"/>
    </source>
</evidence>
<organism evidence="13 14">
    <name type="scientific">Desulfovibrio piger</name>
    <dbReference type="NCBI Taxonomy" id="901"/>
    <lineage>
        <taxon>Bacteria</taxon>
        <taxon>Pseudomonadati</taxon>
        <taxon>Thermodesulfobacteriota</taxon>
        <taxon>Desulfovibrionia</taxon>
        <taxon>Desulfovibrionales</taxon>
        <taxon>Desulfovibrionaceae</taxon>
        <taxon>Desulfovibrio</taxon>
    </lineage>
</organism>
<evidence type="ECO:0000256" key="6">
    <source>
        <dbReference type="ARBA" id="ARBA00022692"/>
    </source>
</evidence>
<feature type="transmembrane region" description="Helical" evidence="12">
    <location>
        <begin position="119"/>
        <end position="141"/>
    </location>
</feature>
<keyword evidence="4" id="KW-1003">Cell membrane</keyword>
<feature type="transmembrane region" description="Helical" evidence="12">
    <location>
        <begin position="302"/>
        <end position="324"/>
    </location>
</feature>
<evidence type="ECO:0000256" key="2">
    <source>
        <dbReference type="ARBA" id="ARBA00007543"/>
    </source>
</evidence>
<dbReference type="Pfam" id="PF02322">
    <property type="entry name" value="Cyt_bd_oxida_II"/>
    <property type="match status" value="1"/>
</dbReference>
<keyword evidence="3" id="KW-0813">Transport</keyword>
<evidence type="ECO:0000256" key="11">
    <source>
        <dbReference type="ARBA" id="ARBA00023136"/>
    </source>
</evidence>
<protein>
    <submittedName>
        <fullName evidence="13">Cytochrome d ubiquinol oxidase subunit II</fullName>
        <ecNumber evidence="13">1.10.3.-</ecNumber>
    </submittedName>
</protein>
<feature type="transmembrane region" description="Helical" evidence="12">
    <location>
        <begin position="76"/>
        <end position="98"/>
    </location>
</feature>
<dbReference type="EC" id="1.10.3.-" evidence="13"/>
<evidence type="ECO:0000313" key="14">
    <source>
        <dbReference type="Proteomes" id="UP000186323"/>
    </source>
</evidence>
<dbReference type="PANTHER" id="PTHR43141:SF5">
    <property type="entry name" value="CYTOCHROME BD-I UBIQUINOL OXIDASE SUBUNIT 2"/>
    <property type="match status" value="1"/>
</dbReference>
<keyword evidence="5" id="KW-0349">Heme</keyword>
<sequence>MLETLQVIWFILWALLWAVYFVLDGFDLGLGSLLPFIGSNEEERRIMYNAAGPFWDGNEVWLISAGGVTFAAFPKVYAVMFSALYAPLLVLLFALIFRAVSFEFRGKVESGVWRGFWDLVHFLSNLVPALLLGVTFANLFMGIPIDGEGVFHGTLMGLVNGYGIAGAIFFLVMFMLHGSLWLAIKSQGELQTRAVASATLLWPVMLILLVAFLVLTFFNTDLFNNYWSNPLLLLLPVVALAGLLGVRCMLRRGQLWKAWMCSAVYIIGVTFFGVMGMFPRMLISSVDPTATLTAFNASSSELTLKIMLGVALVMVPIVLLYQFWVYRLFSHSLSAEDLKDEHAY</sequence>
<dbReference type="OrthoDB" id="9776710at2"/>
<reference evidence="14" key="1">
    <citation type="submission" date="2016-10" db="EMBL/GenBank/DDBJ databases">
        <authorList>
            <person name="Wegmann U."/>
        </authorList>
    </citation>
    <scope>NUCLEOTIDE SEQUENCE [LARGE SCALE GENOMIC DNA]</scope>
</reference>
<dbReference type="GO" id="GO:0070069">
    <property type="term" value="C:cytochrome complex"/>
    <property type="evidence" value="ECO:0007669"/>
    <property type="project" value="TreeGrafter"/>
</dbReference>
<dbReference type="NCBIfam" id="TIGR00203">
    <property type="entry name" value="cydB"/>
    <property type="match status" value="1"/>
</dbReference>
<keyword evidence="9 12" id="KW-1133">Transmembrane helix</keyword>
<feature type="transmembrane region" description="Helical" evidence="12">
    <location>
        <begin position="230"/>
        <end position="250"/>
    </location>
</feature>
<dbReference type="GO" id="GO:0019646">
    <property type="term" value="P:aerobic electron transport chain"/>
    <property type="evidence" value="ECO:0007669"/>
    <property type="project" value="TreeGrafter"/>
</dbReference>
<evidence type="ECO:0000256" key="3">
    <source>
        <dbReference type="ARBA" id="ARBA00022448"/>
    </source>
</evidence>
<dbReference type="AlphaFoldDB" id="A0A1K1LGZ3"/>
<dbReference type="InterPro" id="IPR003317">
    <property type="entry name" value="Cyt-d_oxidase_su2"/>
</dbReference>
<evidence type="ECO:0000256" key="10">
    <source>
        <dbReference type="ARBA" id="ARBA00023004"/>
    </source>
</evidence>
<dbReference type="GO" id="GO:0009055">
    <property type="term" value="F:electron transfer activity"/>
    <property type="evidence" value="ECO:0007669"/>
    <property type="project" value="TreeGrafter"/>
</dbReference>
<dbReference type="RefSeq" id="WP_072336393.1">
    <property type="nucleotide sequence ID" value="NZ_CALJDE010000026.1"/>
</dbReference>
<evidence type="ECO:0000313" key="13">
    <source>
        <dbReference type="EMBL" id="SFV73963.1"/>
    </source>
</evidence>
<evidence type="ECO:0000256" key="12">
    <source>
        <dbReference type="SAM" id="Phobius"/>
    </source>
</evidence>
<keyword evidence="13" id="KW-0560">Oxidoreductase</keyword>
<keyword evidence="14" id="KW-1185">Reference proteome</keyword>
<evidence type="ECO:0000256" key="1">
    <source>
        <dbReference type="ARBA" id="ARBA00004651"/>
    </source>
</evidence>
<feature type="transmembrane region" description="Helical" evidence="12">
    <location>
        <begin position="195"/>
        <end position="218"/>
    </location>
</feature>
<feature type="transmembrane region" description="Helical" evidence="12">
    <location>
        <begin position="262"/>
        <end position="282"/>
    </location>
</feature>
<dbReference type="Proteomes" id="UP000186323">
    <property type="component" value="Chromosome I"/>
</dbReference>
<evidence type="ECO:0000256" key="7">
    <source>
        <dbReference type="ARBA" id="ARBA00022723"/>
    </source>
</evidence>
<dbReference type="KEGG" id="dpg:DESPIGER_2141"/>
<comment type="subcellular location">
    <subcellularLocation>
        <location evidence="1">Cell membrane</location>
        <topology evidence="1">Multi-pass membrane protein</topology>
    </subcellularLocation>
</comment>
<keyword evidence="10" id="KW-0408">Iron</keyword>
<evidence type="ECO:0000256" key="9">
    <source>
        <dbReference type="ARBA" id="ARBA00022989"/>
    </source>
</evidence>
<dbReference type="GO" id="GO:0016682">
    <property type="term" value="F:oxidoreductase activity, acting on diphenols and related substances as donors, oxygen as acceptor"/>
    <property type="evidence" value="ECO:0007669"/>
    <property type="project" value="TreeGrafter"/>
</dbReference>
<dbReference type="PIRSF" id="PIRSF000267">
    <property type="entry name" value="Cyt_oxidse_sub2"/>
    <property type="match status" value="1"/>
</dbReference>
<gene>
    <name evidence="13" type="ORF">DESPIGER_2141</name>
</gene>
<feature type="transmembrane region" description="Helical" evidence="12">
    <location>
        <begin position="161"/>
        <end position="183"/>
    </location>
</feature>
<keyword evidence="11 12" id="KW-0472">Membrane</keyword>
<keyword evidence="8" id="KW-0249">Electron transport</keyword>
<keyword evidence="6 12" id="KW-0812">Transmembrane</keyword>